<evidence type="ECO:0000256" key="4">
    <source>
        <dbReference type="ARBA" id="ARBA00022448"/>
    </source>
</evidence>
<dbReference type="GeneTree" id="ENSGT00940000153460"/>
<evidence type="ECO:0000256" key="7">
    <source>
        <dbReference type="ARBA" id="ARBA00022753"/>
    </source>
</evidence>
<dbReference type="Pfam" id="PF00999">
    <property type="entry name" value="Na_H_Exchanger"/>
    <property type="match status" value="1"/>
</dbReference>
<dbReference type="InterPro" id="IPR004709">
    <property type="entry name" value="NaH_exchanger"/>
</dbReference>
<dbReference type="PRINTS" id="PR01084">
    <property type="entry name" value="NAHEXCHNGR"/>
</dbReference>
<evidence type="ECO:0000256" key="12">
    <source>
        <dbReference type="ARBA" id="ARBA00023201"/>
    </source>
</evidence>
<comment type="similarity">
    <text evidence="3 13">Belongs to the monovalent cation:proton antiporter 1 (CPA1) transporter (TC 2.A.36) family.</text>
</comment>
<reference evidence="18" key="3">
    <citation type="submission" date="2025-09" db="UniProtKB">
        <authorList>
            <consortium name="Ensembl"/>
        </authorList>
    </citation>
    <scope>IDENTIFICATION</scope>
</reference>
<feature type="domain" description="Cation/H+ exchanger transmembrane" evidence="17">
    <location>
        <begin position="72"/>
        <end position="517"/>
    </location>
</feature>
<keyword evidence="12 13" id="KW-0739">Sodium transport</keyword>
<evidence type="ECO:0000256" key="6">
    <source>
        <dbReference type="ARBA" id="ARBA00022692"/>
    </source>
</evidence>
<dbReference type="PANTHER" id="PTHR10110:SF94">
    <property type="entry name" value="SODIUM_HYDROGEN EXCHANGER 6"/>
    <property type="match status" value="1"/>
</dbReference>
<reference evidence="18 19" key="1">
    <citation type="journal article" date="2021" name="G3 (Bethesda)">
        <title>Improved contiguity of the threespine stickleback genome using long-read sequencing.</title>
        <authorList>
            <person name="Nath S."/>
            <person name="Shaw D.E."/>
            <person name="White M.A."/>
        </authorList>
    </citation>
    <scope>NUCLEOTIDE SEQUENCE [LARGE SCALE GENOMIC DNA]</scope>
    <source>
        <strain evidence="18 19">Lake Benthic</strain>
    </source>
</reference>
<keyword evidence="4 13" id="KW-0813">Transport</keyword>
<dbReference type="NCBIfam" id="TIGR00840">
    <property type="entry name" value="b_cpa1"/>
    <property type="match status" value="1"/>
</dbReference>
<feature type="transmembrane region" description="Helical" evidence="15">
    <location>
        <begin position="91"/>
        <end position="108"/>
    </location>
</feature>
<evidence type="ECO:0000256" key="15">
    <source>
        <dbReference type="SAM" id="Phobius"/>
    </source>
</evidence>
<evidence type="ECO:0000256" key="8">
    <source>
        <dbReference type="ARBA" id="ARBA00022989"/>
    </source>
</evidence>
<name>A0AAQ4PU55_GASAC</name>
<dbReference type="PRINTS" id="PR01088">
    <property type="entry name" value="NAHEXCHNGR6"/>
</dbReference>
<sequence>SLASVPQSLLLRTTWLLVLVSLSVSICVCRASSPQEEEDSAMENIVTEKKAEESHRQDSVDLLIFIMLLTLTILTIWLFKHRRFRFLHETGLAMIYGVLVGVVLRYGIHVPRDISNVTMSCHVNASPATLLVNVSGKFYEYTLKGEIGANEVNDIQDNEMLRKVTFDPEVFFNILLPPIIFHAGYSLKRRHFFRNMGSILAYAFMGTVVSCFVIGLLMYGCVLLMKQVGQLAEDFFFTDCLFFGAIVSATDPVTVLAIFNELHVDVDLYALLFGESVLNDAVALVLSSSIVAYQPQGDNSHTFEVTAVLKSFGMFLGVFSGSFALGVATGVVTFTKLRDFPLLETALFFLMSWSTFLLAEACGFTGVVAVLFCGITQAHYTFNNLSPDSQDRTKQLFELLNFLAENFIFSYMGLTLFTFQSHVFNPMFIVGAFLAVFLGRAANIYPLSFLLNFGRRNKIKSNFQHMMMFAGLRGAMTFALSIRDTATYARQMMFSTTLLVVFFTVWVCGGGTTQMLSCQNIRVGVDSDQDNSKRPQRHFLVFLQVSITDGSERRSTKHESAWLFRIWYNFDHNYLKPILTHSGPPLTATLPPCCAPFARFLTSPVRFQTIANNEFRSLADDDSDLILTDGDINLAYGDITVSTDASGSHASGGAAGGGGASDDPDRELTYGDNELVMRGTRLVLPMDDSDPPFTDPHHRLRM</sequence>
<feature type="transmembrane region" description="Helical" evidence="15">
    <location>
        <begin position="488"/>
        <end position="509"/>
    </location>
</feature>
<feature type="transmembrane region" description="Helical" evidence="15">
    <location>
        <begin position="199"/>
        <end position="225"/>
    </location>
</feature>
<dbReference type="PANTHER" id="PTHR10110">
    <property type="entry name" value="SODIUM/HYDROGEN EXCHANGER"/>
    <property type="match status" value="1"/>
</dbReference>
<feature type="transmembrane region" description="Helical" evidence="15">
    <location>
        <begin position="396"/>
        <end position="417"/>
    </location>
</feature>
<keyword evidence="9" id="KW-0915">Sodium</keyword>
<keyword evidence="6 13" id="KW-0812">Transmembrane</keyword>
<reference evidence="18" key="2">
    <citation type="submission" date="2025-08" db="UniProtKB">
        <authorList>
            <consortium name="Ensembl"/>
        </authorList>
    </citation>
    <scope>IDENTIFICATION</scope>
</reference>
<accession>A0AAQ4PU55</accession>
<dbReference type="AlphaFoldDB" id="A0AAQ4PU55"/>
<evidence type="ECO:0000313" key="18">
    <source>
        <dbReference type="Ensembl" id="ENSGACP00000041401.1"/>
    </source>
</evidence>
<keyword evidence="7" id="KW-0967">Endosome</keyword>
<evidence type="ECO:0000256" key="10">
    <source>
        <dbReference type="ARBA" id="ARBA00023065"/>
    </source>
</evidence>
<dbReference type="GO" id="GO:0015385">
    <property type="term" value="F:sodium:proton antiporter activity"/>
    <property type="evidence" value="ECO:0007669"/>
    <property type="project" value="InterPro"/>
</dbReference>
<evidence type="ECO:0000313" key="19">
    <source>
        <dbReference type="Proteomes" id="UP000007635"/>
    </source>
</evidence>
<keyword evidence="10 13" id="KW-0406">Ion transport</keyword>
<keyword evidence="13" id="KW-0050">Antiport</keyword>
<feature type="chain" id="PRO_5042884594" description="Sodium/hydrogen exchanger" evidence="16">
    <location>
        <begin position="32"/>
        <end position="702"/>
    </location>
</feature>
<feature type="transmembrane region" description="Helical" evidence="15">
    <location>
        <begin position="346"/>
        <end position="375"/>
    </location>
</feature>
<feature type="transmembrane region" description="Helical" evidence="15">
    <location>
        <begin position="423"/>
        <end position="442"/>
    </location>
</feature>
<evidence type="ECO:0000256" key="13">
    <source>
        <dbReference type="RuleBase" id="RU003722"/>
    </source>
</evidence>
<keyword evidence="16" id="KW-0732">Signal</keyword>
<dbReference type="InterPro" id="IPR018422">
    <property type="entry name" value="Cation/H_exchanger_CPA1"/>
</dbReference>
<evidence type="ECO:0000256" key="16">
    <source>
        <dbReference type="SAM" id="SignalP"/>
    </source>
</evidence>
<keyword evidence="11 15" id="KW-0472">Membrane</keyword>
<dbReference type="Ensembl" id="ENSGACT00000083908.1">
    <property type="protein sequence ID" value="ENSGACP00000041401.1"/>
    <property type="gene ID" value="ENSGACG00000017286.2"/>
</dbReference>
<evidence type="ECO:0000259" key="17">
    <source>
        <dbReference type="Pfam" id="PF00999"/>
    </source>
</evidence>
<dbReference type="Gene3D" id="6.10.140.1330">
    <property type="match status" value="1"/>
</dbReference>
<feature type="signal peptide" evidence="16">
    <location>
        <begin position="1"/>
        <end position="31"/>
    </location>
</feature>
<feature type="transmembrane region" description="Helical" evidence="15">
    <location>
        <begin position="314"/>
        <end position="334"/>
    </location>
</feature>
<dbReference type="GO" id="GO:0015386">
    <property type="term" value="F:potassium:proton antiporter activity"/>
    <property type="evidence" value="ECO:0007669"/>
    <property type="project" value="TreeGrafter"/>
</dbReference>
<dbReference type="GO" id="GO:0051453">
    <property type="term" value="P:regulation of intracellular pH"/>
    <property type="evidence" value="ECO:0007669"/>
    <property type="project" value="TreeGrafter"/>
</dbReference>
<evidence type="ECO:0000256" key="5">
    <source>
        <dbReference type="ARBA" id="ARBA00022475"/>
    </source>
</evidence>
<feature type="region of interest" description="Disordered" evidence="14">
    <location>
        <begin position="645"/>
        <end position="669"/>
    </location>
</feature>
<keyword evidence="8 15" id="KW-1133">Transmembrane helix</keyword>
<evidence type="ECO:0000256" key="3">
    <source>
        <dbReference type="ARBA" id="ARBA00007367"/>
    </source>
</evidence>
<evidence type="ECO:0000256" key="1">
    <source>
        <dbReference type="ARBA" id="ARBA00004195"/>
    </source>
</evidence>
<evidence type="ECO:0000256" key="2">
    <source>
        <dbReference type="ARBA" id="ARBA00004651"/>
    </source>
</evidence>
<keyword evidence="19" id="KW-1185">Reference proteome</keyword>
<keyword evidence="5" id="KW-1003">Cell membrane</keyword>
<dbReference type="InterPro" id="IPR002090">
    <property type="entry name" value="NHE-6/7/9"/>
</dbReference>
<dbReference type="GO" id="GO:0055038">
    <property type="term" value="C:recycling endosome membrane"/>
    <property type="evidence" value="ECO:0007669"/>
    <property type="project" value="UniProtKB-SubCell"/>
</dbReference>
<dbReference type="Proteomes" id="UP000007635">
    <property type="component" value="Chromosome IV"/>
</dbReference>
<feature type="transmembrane region" description="Helical" evidence="15">
    <location>
        <begin position="62"/>
        <end position="79"/>
    </location>
</feature>
<dbReference type="GO" id="GO:0098719">
    <property type="term" value="P:sodium ion import across plasma membrane"/>
    <property type="evidence" value="ECO:0007669"/>
    <property type="project" value="TreeGrafter"/>
</dbReference>
<evidence type="ECO:0000256" key="14">
    <source>
        <dbReference type="SAM" id="MobiDB-lite"/>
    </source>
</evidence>
<dbReference type="InterPro" id="IPR006153">
    <property type="entry name" value="Cation/H_exchanger_TM"/>
</dbReference>
<comment type="subcellular location">
    <subcellularLocation>
        <location evidence="2">Cell membrane</location>
        <topology evidence="2">Multi-pass membrane protein</topology>
    </subcellularLocation>
    <subcellularLocation>
        <location evidence="1">Recycling endosome membrane</location>
        <topology evidence="1">Multi-pass membrane protein</topology>
    </subcellularLocation>
</comment>
<protein>
    <recommendedName>
        <fullName evidence="13">Sodium/hydrogen exchanger</fullName>
    </recommendedName>
</protein>
<dbReference type="GO" id="GO:0005886">
    <property type="term" value="C:plasma membrane"/>
    <property type="evidence" value="ECO:0007669"/>
    <property type="project" value="UniProtKB-SubCell"/>
</dbReference>
<feature type="transmembrane region" description="Helical" evidence="15">
    <location>
        <begin position="170"/>
        <end position="187"/>
    </location>
</feature>
<proteinExistence type="inferred from homology"/>
<evidence type="ECO:0000256" key="11">
    <source>
        <dbReference type="ARBA" id="ARBA00023136"/>
    </source>
</evidence>
<organism evidence="18 19">
    <name type="scientific">Gasterosteus aculeatus aculeatus</name>
    <name type="common">three-spined stickleback</name>
    <dbReference type="NCBI Taxonomy" id="481459"/>
    <lineage>
        <taxon>Eukaryota</taxon>
        <taxon>Metazoa</taxon>
        <taxon>Chordata</taxon>
        <taxon>Craniata</taxon>
        <taxon>Vertebrata</taxon>
        <taxon>Euteleostomi</taxon>
        <taxon>Actinopterygii</taxon>
        <taxon>Neopterygii</taxon>
        <taxon>Teleostei</taxon>
        <taxon>Neoteleostei</taxon>
        <taxon>Acanthomorphata</taxon>
        <taxon>Eupercaria</taxon>
        <taxon>Perciformes</taxon>
        <taxon>Cottioidei</taxon>
        <taxon>Gasterosteales</taxon>
        <taxon>Gasterosteidae</taxon>
        <taxon>Gasterosteus</taxon>
    </lineage>
</organism>
<evidence type="ECO:0000256" key="9">
    <source>
        <dbReference type="ARBA" id="ARBA00023053"/>
    </source>
</evidence>